<comment type="caution">
    <text evidence="1">The sequence shown here is derived from an EMBL/GenBank/DDBJ whole genome shotgun (WGS) entry which is preliminary data.</text>
</comment>
<gene>
    <name evidence="2" type="ORF">HINF_LOCUS40034</name>
    <name evidence="1" type="ORF">HINF_LOCUS43586</name>
</gene>
<dbReference type="SUPFAM" id="SSF56574">
    <property type="entry name" value="Serpins"/>
    <property type="match status" value="1"/>
</dbReference>
<keyword evidence="3" id="KW-1185">Reference proteome</keyword>
<dbReference type="EMBL" id="CAXDID020000157">
    <property type="protein sequence ID" value="CAL6043361.1"/>
    <property type="molecule type" value="Genomic_DNA"/>
</dbReference>
<protein>
    <submittedName>
        <fullName evidence="1">Serpin superfamily</fullName>
    </submittedName>
    <submittedName>
        <fullName evidence="2">Serpin_superfamily</fullName>
    </submittedName>
</protein>
<accession>A0AA86QFS7</accession>
<evidence type="ECO:0000313" key="2">
    <source>
        <dbReference type="EMBL" id="CAL6043361.1"/>
    </source>
</evidence>
<proteinExistence type="predicted"/>
<evidence type="ECO:0000313" key="1">
    <source>
        <dbReference type="EMBL" id="CAI9955941.1"/>
    </source>
</evidence>
<reference evidence="2 3" key="2">
    <citation type="submission" date="2024-07" db="EMBL/GenBank/DDBJ databases">
        <authorList>
            <person name="Akdeniz Z."/>
        </authorList>
    </citation>
    <scope>NUCLEOTIDE SEQUENCE [LARGE SCALE GENOMIC DNA]</scope>
</reference>
<dbReference type="Proteomes" id="UP001642409">
    <property type="component" value="Unassembled WGS sequence"/>
</dbReference>
<dbReference type="Gene3D" id="6.20.40.10">
    <property type="match status" value="1"/>
</dbReference>
<name>A0AA86QFS7_9EUKA</name>
<reference evidence="1" key="1">
    <citation type="submission" date="2023-06" db="EMBL/GenBank/DDBJ databases">
        <authorList>
            <person name="Kurt Z."/>
        </authorList>
    </citation>
    <scope>NUCLEOTIDE SEQUENCE</scope>
</reference>
<sequence length="171" mass="20143">MPFRQRLHQAVRGDERQVQDGLFAILRYICQYHLTASQISGYALVNQFVSKCETTFLFPASPFPPASTQTSVKIFDNIDCTQTQNKQLKMKKIIQKMFIETNENGTEAVVDRILFFQLKEKVVCVFVLVRFEWNWIDFVSNCSFYDYILAHQIVKYFQYSIPRTLLLRYLA</sequence>
<dbReference type="AlphaFoldDB" id="A0AA86QFS7"/>
<dbReference type="InterPro" id="IPR036186">
    <property type="entry name" value="Serpin_sf"/>
</dbReference>
<evidence type="ECO:0000313" key="3">
    <source>
        <dbReference type="Proteomes" id="UP001642409"/>
    </source>
</evidence>
<dbReference type="EMBL" id="CATOUU010000869">
    <property type="protein sequence ID" value="CAI9955941.1"/>
    <property type="molecule type" value="Genomic_DNA"/>
</dbReference>
<organism evidence="1">
    <name type="scientific">Hexamita inflata</name>
    <dbReference type="NCBI Taxonomy" id="28002"/>
    <lineage>
        <taxon>Eukaryota</taxon>
        <taxon>Metamonada</taxon>
        <taxon>Diplomonadida</taxon>
        <taxon>Hexamitidae</taxon>
        <taxon>Hexamitinae</taxon>
        <taxon>Hexamita</taxon>
    </lineage>
</organism>